<organism evidence="2 3">
    <name type="scientific">Pegethrix bostrychoides GSE-TBD4-15B</name>
    <dbReference type="NCBI Taxonomy" id="2839662"/>
    <lineage>
        <taxon>Bacteria</taxon>
        <taxon>Bacillati</taxon>
        <taxon>Cyanobacteriota</taxon>
        <taxon>Cyanophyceae</taxon>
        <taxon>Oculatellales</taxon>
        <taxon>Oculatellaceae</taxon>
        <taxon>Pegethrix</taxon>
    </lineage>
</organism>
<dbReference type="InterPro" id="IPR005079">
    <property type="entry name" value="Peptidase_C45_hydrolase"/>
</dbReference>
<dbReference type="NCBIfam" id="NF040521">
    <property type="entry name" value="C45_proenzyme"/>
    <property type="match status" value="1"/>
</dbReference>
<dbReference type="PANTHER" id="PTHR35190:SF2">
    <property type="entry name" value="PROTEIN DCD1B"/>
    <property type="match status" value="1"/>
</dbReference>
<dbReference type="Gene3D" id="3.60.60.10">
    <property type="entry name" value="Penicillin V Acylase, Chain A"/>
    <property type="match status" value="1"/>
</dbReference>
<dbReference type="Proteomes" id="UP000707356">
    <property type="component" value="Unassembled WGS sequence"/>
</dbReference>
<protein>
    <submittedName>
        <fullName evidence="2">C45 family peptidase</fullName>
    </submittedName>
</protein>
<dbReference type="AlphaFoldDB" id="A0A951P8M2"/>
<reference evidence="2" key="2">
    <citation type="journal article" date="2022" name="Microbiol. Resour. Announc.">
        <title>Metagenome Sequencing to Explore Phylogenomics of Terrestrial Cyanobacteria.</title>
        <authorList>
            <person name="Ward R.D."/>
            <person name="Stajich J.E."/>
            <person name="Johansen J.R."/>
            <person name="Huntemann M."/>
            <person name="Clum A."/>
            <person name="Foster B."/>
            <person name="Foster B."/>
            <person name="Roux S."/>
            <person name="Palaniappan K."/>
            <person name="Varghese N."/>
            <person name="Mukherjee S."/>
            <person name="Reddy T.B.K."/>
            <person name="Daum C."/>
            <person name="Copeland A."/>
            <person name="Chen I.A."/>
            <person name="Ivanova N.N."/>
            <person name="Kyrpides N.C."/>
            <person name="Shapiro N."/>
            <person name="Eloe-Fadrosh E.A."/>
            <person name="Pietrasiak N."/>
        </authorList>
    </citation>
    <scope>NUCLEOTIDE SEQUENCE</scope>
    <source>
        <strain evidence="2">GSE-TBD4-15B</strain>
    </source>
</reference>
<sequence>MKSQAMQKLARLKIAGKFVSLLLLSCLMILSAGWFWSHALQAAPTAQQVAQSIPQPVASHRADRGNIKVVWLQGTAYEMGFQHGTLLHDEIASMGEKIIDSLDIAGRGLGLSRLAERRSSPEIAEECRGLADATADLGMTYDSCMALAFGDVFQELFLYTVPVLMFNDGCAQFAAAGAATADGRLYHGGTLDNDKKPISYWINNSTVFVRQPNGEIPHVFIGVPGMVWPNAGLNDEGLSIALDTAHPNSLDDLNLEAGGSNVLMMGEIMRRARSLDDAIEIFEANPRMRANLILVGDGKAKRAGVFELLGDTFALRELDENGVVFMTNHFASAELEARDKQPHEDSSVTRFERFKQLLEPGGVDSQYGQIDPTTMVRILRDRTNPFTQEVSPLSLYDDNASPGGNGSMRQVTFDPERKLFWIAAGQPPVPENPFVCFSLDELLGRPKATACDPPAIN</sequence>
<gene>
    <name evidence="2" type="ORF">KME07_04160</name>
</gene>
<feature type="domain" description="Peptidase C45 hydrolase" evidence="1">
    <location>
        <begin position="204"/>
        <end position="387"/>
    </location>
</feature>
<dbReference type="InterPro" id="IPR047803">
    <property type="entry name" value="DCD1A/B-like"/>
</dbReference>
<comment type="caution">
    <text evidence="2">The sequence shown here is derived from an EMBL/GenBank/DDBJ whole genome shotgun (WGS) entry which is preliminary data.</text>
</comment>
<name>A0A951P8M2_9CYAN</name>
<evidence type="ECO:0000313" key="3">
    <source>
        <dbReference type="Proteomes" id="UP000707356"/>
    </source>
</evidence>
<proteinExistence type="predicted"/>
<reference evidence="2" key="1">
    <citation type="submission" date="2021-05" db="EMBL/GenBank/DDBJ databases">
        <authorList>
            <person name="Pietrasiak N."/>
            <person name="Ward R."/>
            <person name="Stajich J.E."/>
            <person name="Kurbessoian T."/>
        </authorList>
    </citation>
    <scope>NUCLEOTIDE SEQUENCE</scope>
    <source>
        <strain evidence="2">GSE-TBD4-15B</strain>
    </source>
</reference>
<evidence type="ECO:0000313" key="2">
    <source>
        <dbReference type="EMBL" id="MBW4464620.1"/>
    </source>
</evidence>
<dbReference type="Pfam" id="PF03417">
    <property type="entry name" value="AAT"/>
    <property type="match status" value="1"/>
</dbReference>
<dbReference type="InterPro" id="IPR047794">
    <property type="entry name" value="C45_proenzyme-like"/>
</dbReference>
<evidence type="ECO:0000259" key="1">
    <source>
        <dbReference type="Pfam" id="PF03417"/>
    </source>
</evidence>
<dbReference type="EMBL" id="JAHHHV010000017">
    <property type="protein sequence ID" value="MBW4464620.1"/>
    <property type="molecule type" value="Genomic_DNA"/>
</dbReference>
<accession>A0A951P8M2</accession>
<dbReference type="PANTHER" id="PTHR35190">
    <property type="entry name" value="PROTEIN DCD1B"/>
    <property type="match status" value="1"/>
</dbReference>